<dbReference type="InterPro" id="IPR050306">
    <property type="entry name" value="PfkB_Carbo_kinase"/>
</dbReference>
<evidence type="ECO:0000256" key="4">
    <source>
        <dbReference type="ARBA" id="ARBA00022777"/>
    </source>
</evidence>
<comment type="similarity">
    <text evidence="1">Belongs to the carbohydrate kinase PfkB family.</text>
</comment>
<dbReference type="Gene3D" id="3.40.1190.20">
    <property type="match status" value="1"/>
</dbReference>
<dbReference type="RefSeq" id="WP_212324348.1">
    <property type="nucleotide sequence ID" value="NZ_AP024463.1"/>
</dbReference>
<evidence type="ECO:0000256" key="2">
    <source>
        <dbReference type="ARBA" id="ARBA00022679"/>
    </source>
</evidence>
<dbReference type="PANTHER" id="PTHR43085">
    <property type="entry name" value="HEXOKINASE FAMILY MEMBER"/>
    <property type="match status" value="1"/>
</dbReference>
<name>A0ABX7Y605_9ACTN</name>
<evidence type="ECO:0000259" key="6">
    <source>
        <dbReference type="Pfam" id="PF00294"/>
    </source>
</evidence>
<evidence type="ECO:0000256" key="1">
    <source>
        <dbReference type="ARBA" id="ARBA00010688"/>
    </source>
</evidence>
<dbReference type="InterPro" id="IPR029056">
    <property type="entry name" value="Ribokinase-like"/>
</dbReference>
<dbReference type="Pfam" id="PF00294">
    <property type="entry name" value="PfkB"/>
    <property type="match status" value="1"/>
</dbReference>
<dbReference type="InterPro" id="IPR011611">
    <property type="entry name" value="PfkB_dom"/>
</dbReference>
<dbReference type="Proteomes" id="UP000678513">
    <property type="component" value="Chromosome"/>
</dbReference>
<feature type="domain" description="Carbohydrate kinase PfkB" evidence="6">
    <location>
        <begin position="7"/>
        <end position="301"/>
    </location>
</feature>
<dbReference type="InterPro" id="IPR023314">
    <property type="entry name" value="Myo_inos_IolC-like_sf"/>
</dbReference>
<keyword evidence="4" id="KW-0418">Kinase</keyword>
<dbReference type="InterPro" id="IPR030830">
    <property type="entry name" value="Myo_inos_IolC"/>
</dbReference>
<dbReference type="Gene3D" id="2.20.150.10">
    <property type="entry name" value="putative 5-dehydro-2- deoxygluconokinase"/>
    <property type="match status" value="1"/>
</dbReference>
<keyword evidence="8" id="KW-1185">Reference proteome</keyword>
<sequence length="325" mass="34836">MDEPVLDVCTIGRCGVDLYPLEMNTPLEDVTRFGKFLGGSSANVAVSVARLGHSVACATGVGDDPFGRFVRSELARLGVDATHVVVNPEFNTPVTFCEVFPPDNFPLFFYRQPTTPDLEIGIGDLPRDAATARILWLTVSGLSAEPSRSAHFEALRRRDGGVTVLDLDYRPRFWSSEQEATTQVQRALEHVDVAIGNLEECRIAAGSTDPDAAALALLERGVRIAIVKQGMMGTLARTATERVYVPVTNVQVRNGLGAGDGFGGAVCHGLLQGWDLAETVAFASAAGALVASRLECSTAMPRIDEVERLMAANPQVVPVVSRVRD</sequence>
<proteinExistence type="inferred from homology"/>
<dbReference type="CDD" id="cd01166">
    <property type="entry name" value="KdgK"/>
    <property type="match status" value="1"/>
</dbReference>
<protein>
    <submittedName>
        <fullName evidence="7">5-dehydro-2-deoxygluconokinase</fullName>
        <ecNumber evidence="7">2.7.1.92</ecNumber>
    </submittedName>
</protein>
<accession>A0ABX7Y605</accession>
<dbReference type="EC" id="2.7.1.92" evidence="7"/>
<dbReference type="PANTHER" id="PTHR43085:SF49">
    <property type="entry name" value="5-DEHYDRO-2-DEOXYGLUCONOKINASE"/>
    <property type="match status" value="1"/>
</dbReference>
<dbReference type="NCBIfam" id="TIGR04382">
    <property type="entry name" value="myo_inos_iolC_N"/>
    <property type="match status" value="1"/>
</dbReference>
<evidence type="ECO:0000256" key="5">
    <source>
        <dbReference type="ARBA" id="ARBA00022840"/>
    </source>
</evidence>
<dbReference type="SUPFAM" id="SSF53613">
    <property type="entry name" value="Ribokinase-like"/>
    <property type="match status" value="1"/>
</dbReference>
<keyword evidence="5" id="KW-0067">ATP-binding</keyword>
<organism evidence="7 8">
    <name type="scientific">Arachnia rubra</name>
    <dbReference type="NCBI Taxonomy" id="1547448"/>
    <lineage>
        <taxon>Bacteria</taxon>
        <taxon>Bacillati</taxon>
        <taxon>Actinomycetota</taxon>
        <taxon>Actinomycetes</taxon>
        <taxon>Propionibacteriales</taxon>
        <taxon>Propionibacteriaceae</taxon>
        <taxon>Arachnia</taxon>
    </lineage>
</organism>
<keyword evidence="2 7" id="KW-0808">Transferase</keyword>
<dbReference type="GO" id="GO:0047590">
    <property type="term" value="F:5-dehydro-2-deoxygluconokinase activity"/>
    <property type="evidence" value="ECO:0007669"/>
    <property type="project" value="UniProtKB-EC"/>
</dbReference>
<evidence type="ECO:0000256" key="3">
    <source>
        <dbReference type="ARBA" id="ARBA00022741"/>
    </source>
</evidence>
<evidence type="ECO:0000313" key="8">
    <source>
        <dbReference type="Proteomes" id="UP000678513"/>
    </source>
</evidence>
<evidence type="ECO:0000313" key="7">
    <source>
        <dbReference type="EMBL" id="QUC08436.1"/>
    </source>
</evidence>
<dbReference type="EMBL" id="CP072384">
    <property type="protein sequence ID" value="QUC08436.1"/>
    <property type="molecule type" value="Genomic_DNA"/>
</dbReference>
<reference evidence="7 8" key="1">
    <citation type="submission" date="2021-03" db="EMBL/GenBank/DDBJ databases">
        <title>Human Oral Microbial Genomes.</title>
        <authorList>
            <person name="Johnston C.D."/>
            <person name="Chen T."/>
            <person name="Dewhirst F.E."/>
        </authorList>
    </citation>
    <scope>NUCLEOTIDE SEQUENCE [LARGE SCALE GENOMIC DNA]</scope>
    <source>
        <strain evidence="7 8">DSMZ 100122</strain>
    </source>
</reference>
<gene>
    <name evidence="7" type="primary">iolC</name>
    <name evidence="7" type="ORF">J5A65_01405</name>
</gene>
<keyword evidence="3" id="KW-0547">Nucleotide-binding</keyword>